<dbReference type="EMBL" id="JACIJB010000005">
    <property type="protein sequence ID" value="MBB5660709.1"/>
    <property type="molecule type" value="Genomic_DNA"/>
</dbReference>
<proteinExistence type="predicted"/>
<gene>
    <name evidence="2" type="ORF">FHS65_001460</name>
</gene>
<dbReference type="OrthoDB" id="9788332at2"/>
<dbReference type="InterPro" id="IPR018673">
    <property type="entry name" value="DUF2141"/>
</dbReference>
<protein>
    <submittedName>
        <fullName evidence="2">Uncharacterized protein (DUF2141 family)</fullName>
    </submittedName>
</protein>
<dbReference type="RefSeq" id="WP_123287966.1">
    <property type="nucleotide sequence ID" value="NZ_JACIJB010000005.1"/>
</dbReference>
<reference evidence="2 3" key="1">
    <citation type="submission" date="2020-08" db="EMBL/GenBank/DDBJ databases">
        <title>Genomic Encyclopedia of Type Strains, Phase IV (KMG-IV): sequencing the most valuable type-strain genomes for metagenomic binning, comparative biology and taxonomic classification.</title>
        <authorList>
            <person name="Goeker M."/>
        </authorList>
    </citation>
    <scope>NUCLEOTIDE SEQUENCE [LARGE SCALE GENOMIC DNA]</scope>
    <source>
        <strain evidence="2 3">DSM 24448</strain>
    </source>
</reference>
<sequence length="142" mass="15185">MKIRIALIAAALVSTAAFAPQARAQDSSVTFQFETGRTGGTVMVALFSSGEGYNRDQSVASRVVPVTAETVSVTFEGLAPGSYAMRSFYDINDDGEMNTNLFGMPVEPYAFSNNARGNMGPASWDRARFNVNGAVVQTISLR</sequence>
<dbReference type="AlphaFoldDB" id="A0A7W9A3D9"/>
<comment type="caution">
    <text evidence="2">The sequence shown here is derived from an EMBL/GenBank/DDBJ whole genome shotgun (WGS) entry which is preliminary data.</text>
</comment>
<dbReference type="Pfam" id="PF09912">
    <property type="entry name" value="DUF2141"/>
    <property type="match status" value="1"/>
</dbReference>
<organism evidence="2 3">
    <name type="scientific">Brevundimonas halotolerans</name>
    <dbReference type="NCBI Taxonomy" id="69670"/>
    <lineage>
        <taxon>Bacteria</taxon>
        <taxon>Pseudomonadati</taxon>
        <taxon>Pseudomonadota</taxon>
        <taxon>Alphaproteobacteria</taxon>
        <taxon>Caulobacterales</taxon>
        <taxon>Caulobacteraceae</taxon>
        <taxon>Brevundimonas</taxon>
    </lineage>
</organism>
<feature type="chain" id="PRO_5030534616" evidence="1">
    <location>
        <begin position="25"/>
        <end position="142"/>
    </location>
</feature>
<keyword evidence="1" id="KW-0732">Signal</keyword>
<evidence type="ECO:0000313" key="2">
    <source>
        <dbReference type="EMBL" id="MBB5660709.1"/>
    </source>
</evidence>
<feature type="signal peptide" evidence="1">
    <location>
        <begin position="1"/>
        <end position="24"/>
    </location>
</feature>
<dbReference type="Proteomes" id="UP000548978">
    <property type="component" value="Unassembled WGS sequence"/>
</dbReference>
<evidence type="ECO:0000313" key="3">
    <source>
        <dbReference type="Proteomes" id="UP000548978"/>
    </source>
</evidence>
<accession>A0A7W9A3D9</accession>
<name>A0A7W9A3D9_9CAUL</name>
<keyword evidence="3" id="KW-1185">Reference proteome</keyword>
<evidence type="ECO:0000256" key="1">
    <source>
        <dbReference type="SAM" id="SignalP"/>
    </source>
</evidence>